<reference evidence="1 2" key="1">
    <citation type="journal article" date="2021" name="Hortic Res">
        <title>High-quality reference genome and annotation aids understanding of berry development for evergreen blueberry (Vaccinium darrowii).</title>
        <authorList>
            <person name="Yu J."/>
            <person name="Hulse-Kemp A.M."/>
            <person name="Babiker E."/>
            <person name="Staton M."/>
        </authorList>
    </citation>
    <scope>NUCLEOTIDE SEQUENCE [LARGE SCALE GENOMIC DNA]</scope>
    <source>
        <strain evidence="2">cv. NJ 8807/NJ 8810</strain>
        <tissue evidence="1">Young leaf</tissue>
    </source>
</reference>
<accession>A0ACB7XY88</accession>
<keyword evidence="2" id="KW-1185">Reference proteome</keyword>
<gene>
    <name evidence="1" type="ORF">Vadar_007109</name>
</gene>
<dbReference type="EMBL" id="CM037155">
    <property type="protein sequence ID" value="KAH7845894.1"/>
    <property type="molecule type" value="Genomic_DNA"/>
</dbReference>
<evidence type="ECO:0000313" key="2">
    <source>
        <dbReference type="Proteomes" id="UP000828048"/>
    </source>
</evidence>
<sequence>MNEEIFGPLLLIITLQKIEDSIEFMKSRPRPLTIYAFTKNEKLKRSQAEEREMHPSALQVLNPLIFRLQQGLSPPKKKRELGSRKREKKQRKEARQLPAARSWAEV</sequence>
<evidence type="ECO:0000313" key="1">
    <source>
        <dbReference type="EMBL" id="KAH7845894.1"/>
    </source>
</evidence>
<proteinExistence type="predicted"/>
<protein>
    <submittedName>
        <fullName evidence="1">Uncharacterized protein</fullName>
    </submittedName>
</protein>
<comment type="caution">
    <text evidence="1">The sequence shown here is derived from an EMBL/GenBank/DDBJ whole genome shotgun (WGS) entry which is preliminary data.</text>
</comment>
<dbReference type="Proteomes" id="UP000828048">
    <property type="component" value="Chromosome 5"/>
</dbReference>
<name>A0ACB7XY88_9ERIC</name>
<organism evidence="1 2">
    <name type="scientific">Vaccinium darrowii</name>
    <dbReference type="NCBI Taxonomy" id="229202"/>
    <lineage>
        <taxon>Eukaryota</taxon>
        <taxon>Viridiplantae</taxon>
        <taxon>Streptophyta</taxon>
        <taxon>Embryophyta</taxon>
        <taxon>Tracheophyta</taxon>
        <taxon>Spermatophyta</taxon>
        <taxon>Magnoliopsida</taxon>
        <taxon>eudicotyledons</taxon>
        <taxon>Gunneridae</taxon>
        <taxon>Pentapetalae</taxon>
        <taxon>asterids</taxon>
        <taxon>Ericales</taxon>
        <taxon>Ericaceae</taxon>
        <taxon>Vaccinioideae</taxon>
        <taxon>Vaccinieae</taxon>
        <taxon>Vaccinium</taxon>
    </lineage>
</organism>